<dbReference type="InterPro" id="IPR000531">
    <property type="entry name" value="Beta-barrel_TonB"/>
</dbReference>
<keyword evidence="4 8" id="KW-0812">Transmembrane</keyword>
<keyword evidence="5 9" id="KW-0798">TonB box</keyword>
<dbReference type="Gene3D" id="2.170.130.10">
    <property type="entry name" value="TonB-dependent receptor, plug domain"/>
    <property type="match status" value="1"/>
</dbReference>
<keyword evidence="10" id="KW-0732">Signal</keyword>
<organism evidence="13 14">
    <name type="scientific">Dinghuibacter silviterrae</name>
    <dbReference type="NCBI Taxonomy" id="1539049"/>
    <lineage>
        <taxon>Bacteria</taxon>
        <taxon>Pseudomonadati</taxon>
        <taxon>Bacteroidota</taxon>
        <taxon>Chitinophagia</taxon>
        <taxon>Chitinophagales</taxon>
        <taxon>Chitinophagaceae</taxon>
        <taxon>Dinghuibacter</taxon>
    </lineage>
</organism>
<dbReference type="GO" id="GO:0009279">
    <property type="term" value="C:cell outer membrane"/>
    <property type="evidence" value="ECO:0007669"/>
    <property type="project" value="UniProtKB-SubCell"/>
</dbReference>
<sequence length="1094" mass="120056">MKISMLLILFSTLQVTAGTASGQTITLHVRNAPLNDVFQSITKQTGYHFIYASDQLQNARPVTLDVKEKSLDETLRLCLAHQSLACSIHPDQKQVVLVTIAPASDKANVIPPPPHAPIDTIHIINGFIVNEDGQPLEGASIQLKGTGRVTAADARGKFSLSGKEPTWLIVSCIGYETKEFPTSANAPMFLQLKKKIGQLDETVIKGYYSTTNRLNTGNVSVVKSEDIQNQHLSDPIMALEGQVPGLFVAQTSGVPGSSMTIQLRGLNSIASGTEPFYIVDGVPFISITMTNNNIGAGPVTGLSPFNLLNPNDIESIEVLKDADATAIYGSRGANGVILITTKKGKEGKTGLNINISHGISTIDHSTPLLNTQQYLQMRHEAFNNDGQTPQVSDYDINGTWDTTRYTNWQKVLIGNTATNTTVNASLSGGNSGTQFSINGTYANQSTVYPGSFSDQKVSANLSITHRSTDNKLNAAVTAFYLKDNDKLPASDLASQILLAPDAPTLYNKDGSLNWENGTWNNPYAVLNEQATSTTSNLLANLNLSYEIIPGLRIKGNLGFKSIELNQTTIYPLSAYPPAYSTFNNMRNNLFATDKINSWIAEPQLTYSRPIGKGQLDYLLGSTFHQDNSSAISQIAAGYTSDAQIPNIAEATYVFVIGNQVTQYNYAALFTRLSYTYQDKYLLNATARRDGSSRFGPDKQFGNFGALGVGWLFFKEKFIATSLPFLSFGKIRGSYGITGNDQIGDYKYLSTYSAFTYPYQGQATIIPTSIANPSFSWELVRKLEFGLELGFIHDRILLTSSYYHNRTGNQLVGYSLPSTTGFTSVEANLPAVVQNTGVEFQLNTINIRTHEITWTTSVNLSIPRNKLVSYPNLAGSSYAYRYQVGKSLFVQPLFHYLDVNSSTGAYEFSSSNGPTSTPSSPQDYQFLAEKTQRWYGGMKNSVRYHGLQLDVYLQFVKQSGDYFPFVSGIEPGILGYGGISNQSTAVLNRWQNSKQTAAFQMFSQNYGSTATTAYFNATQSDRTISNASFVRLRNVSLSYTFPTTIDRRIHFQVLRIFLSGQNLLTITKYIGLDPETQGLTLPPLRTVTFGLQFTL</sequence>
<keyword evidence="7 8" id="KW-0998">Cell outer membrane</keyword>
<evidence type="ECO:0000256" key="1">
    <source>
        <dbReference type="ARBA" id="ARBA00004571"/>
    </source>
</evidence>
<dbReference type="Pfam" id="PF07715">
    <property type="entry name" value="Plug"/>
    <property type="match status" value="1"/>
</dbReference>
<evidence type="ECO:0000313" key="14">
    <source>
        <dbReference type="Proteomes" id="UP000294498"/>
    </source>
</evidence>
<name>A0A4R8DRP5_9BACT</name>
<dbReference type="InterPro" id="IPR012910">
    <property type="entry name" value="Plug_dom"/>
</dbReference>
<feature type="chain" id="PRO_5020890117" evidence="10">
    <location>
        <begin position="18"/>
        <end position="1094"/>
    </location>
</feature>
<evidence type="ECO:0000259" key="12">
    <source>
        <dbReference type="Pfam" id="PF07715"/>
    </source>
</evidence>
<keyword evidence="6 8" id="KW-0472">Membrane</keyword>
<evidence type="ECO:0000256" key="3">
    <source>
        <dbReference type="ARBA" id="ARBA00022452"/>
    </source>
</evidence>
<dbReference type="Pfam" id="PF00593">
    <property type="entry name" value="TonB_dep_Rec_b-barrel"/>
    <property type="match status" value="1"/>
</dbReference>
<keyword evidence="2 8" id="KW-0813">Transport</keyword>
<evidence type="ECO:0000256" key="5">
    <source>
        <dbReference type="ARBA" id="ARBA00023077"/>
    </source>
</evidence>
<dbReference type="EMBL" id="SODV01000001">
    <property type="protein sequence ID" value="TDX00478.1"/>
    <property type="molecule type" value="Genomic_DNA"/>
</dbReference>
<feature type="domain" description="TonB-dependent receptor-like beta-barrel" evidence="11">
    <location>
        <begin position="511"/>
        <end position="1062"/>
    </location>
</feature>
<comment type="subcellular location">
    <subcellularLocation>
        <location evidence="1 8">Cell outer membrane</location>
        <topology evidence="1 8">Multi-pass membrane protein</topology>
    </subcellularLocation>
</comment>
<dbReference type="Proteomes" id="UP000294498">
    <property type="component" value="Unassembled WGS sequence"/>
</dbReference>
<evidence type="ECO:0000256" key="10">
    <source>
        <dbReference type="SAM" id="SignalP"/>
    </source>
</evidence>
<dbReference type="Pfam" id="PF13715">
    <property type="entry name" value="CarbopepD_reg_2"/>
    <property type="match status" value="1"/>
</dbReference>
<dbReference type="InterPro" id="IPR023996">
    <property type="entry name" value="TonB-dep_OMP_SusC/RagA"/>
</dbReference>
<dbReference type="InterPro" id="IPR023997">
    <property type="entry name" value="TonB-dep_OMP_SusC/RagA_CS"/>
</dbReference>
<feature type="domain" description="TonB-dependent receptor plug" evidence="12">
    <location>
        <begin position="215"/>
        <end position="336"/>
    </location>
</feature>
<dbReference type="PROSITE" id="PS52016">
    <property type="entry name" value="TONB_DEPENDENT_REC_3"/>
    <property type="match status" value="1"/>
</dbReference>
<reference evidence="13 14" key="1">
    <citation type="submission" date="2019-03" db="EMBL/GenBank/DDBJ databases">
        <title>Genomic Encyclopedia of Type Strains, Phase IV (KMG-IV): sequencing the most valuable type-strain genomes for metagenomic binning, comparative biology and taxonomic classification.</title>
        <authorList>
            <person name="Goeker M."/>
        </authorList>
    </citation>
    <scope>NUCLEOTIDE SEQUENCE [LARGE SCALE GENOMIC DNA]</scope>
    <source>
        <strain evidence="13 14">DSM 100059</strain>
    </source>
</reference>
<gene>
    <name evidence="13" type="ORF">EDB95_1503</name>
</gene>
<evidence type="ECO:0000256" key="7">
    <source>
        <dbReference type="ARBA" id="ARBA00023237"/>
    </source>
</evidence>
<comment type="similarity">
    <text evidence="8 9">Belongs to the TonB-dependent receptor family.</text>
</comment>
<evidence type="ECO:0000256" key="6">
    <source>
        <dbReference type="ARBA" id="ARBA00023136"/>
    </source>
</evidence>
<evidence type="ECO:0000259" key="11">
    <source>
        <dbReference type="Pfam" id="PF00593"/>
    </source>
</evidence>
<dbReference type="Gene3D" id="2.40.170.20">
    <property type="entry name" value="TonB-dependent receptor, beta-barrel domain"/>
    <property type="match status" value="1"/>
</dbReference>
<evidence type="ECO:0000256" key="9">
    <source>
        <dbReference type="RuleBase" id="RU003357"/>
    </source>
</evidence>
<evidence type="ECO:0000313" key="13">
    <source>
        <dbReference type="EMBL" id="TDX00478.1"/>
    </source>
</evidence>
<evidence type="ECO:0000256" key="8">
    <source>
        <dbReference type="PROSITE-ProRule" id="PRU01360"/>
    </source>
</evidence>
<protein>
    <submittedName>
        <fullName evidence="13">TonB-linked SusC/RagA family outer membrane protein</fullName>
    </submittedName>
</protein>
<dbReference type="NCBIfam" id="TIGR04057">
    <property type="entry name" value="SusC_RagA_signa"/>
    <property type="match status" value="1"/>
</dbReference>
<comment type="caution">
    <text evidence="13">The sequence shown here is derived from an EMBL/GenBank/DDBJ whole genome shotgun (WGS) entry which is preliminary data.</text>
</comment>
<evidence type="ECO:0000256" key="4">
    <source>
        <dbReference type="ARBA" id="ARBA00022692"/>
    </source>
</evidence>
<dbReference type="InterPro" id="IPR037066">
    <property type="entry name" value="Plug_dom_sf"/>
</dbReference>
<feature type="signal peptide" evidence="10">
    <location>
        <begin position="1"/>
        <end position="17"/>
    </location>
</feature>
<dbReference type="AlphaFoldDB" id="A0A4R8DRP5"/>
<dbReference type="InterPro" id="IPR036942">
    <property type="entry name" value="Beta-barrel_TonB_sf"/>
</dbReference>
<proteinExistence type="inferred from homology"/>
<dbReference type="SUPFAM" id="SSF49464">
    <property type="entry name" value="Carboxypeptidase regulatory domain-like"/>
    <property type="match status" value="1"/>
</dbReference>
<evidence type="ECO:0000256" key="2">
    <source>
        <dbReference type="ARBA" id="ARBA00022448"/>
    </source>
</evidence>
<keyword evidence="3 8" id="KW-1134">Transmembrane beta strand</keyword>
<dbReference type="InterPro" id="IPR039426">
    <property type="entry name" value="TonB-dep_rcpt-like"/>
</dbReference>
<dbReference type="InterPro" id="IPR008969">
    <property type="entry name" value="CarboxyPept-like_regulatory"/>
</dbReference>
<accession>A0A4R8DRP5</accession>
<dbReference type="SUPFAM" id="SSF56935">
    <property type="entry name" value="Porins"/>
    <property type="match status" value="1"/>
</dbReference>
<dbReference type="NCBIfam" id="TIGR04056">
    <property type="entry name" value="OMP_RagA_SusC"/>
    <property type="match status" value="1"/>
</dbReference>
<keyword evidence="14" id="KW-1185">Reference proteome</keyword>